<name>A0ABX0EYB3_9BACL</name>
<dbReference type="InterPro" id="IPR023425">
    <property type="entry name" value="GalP_uridyl_Trfase_II_CS"/>
</dbReference>
<evidence type="ECO:0000256" key="3">
    <source>
        <dbReference type="ARBA" id="ARBA00004947"/>
    </source>
</evidence>
<dbReference type="PROSITE" id="PS01163">
    <property type="entry name" value="GAL_P_UDP_TRANSF_II"/>
    <property type="match status" value="1"/>
</dbReference>
<evidence type="ECO:0000256" key="6">
    <source>
        <dbReference type="ARBA" id="ARBA00022679"/>
    </source>
</evidence>
<keyword evidence="7 10" id="KW-0548">Nucleotidyltransferase</keyword>
<dbReference type="PANTHER" id="PTHR39191">
    <property type="entry name" value="GALACTOSE-1-PHOSPHATE URIDYLYLTRANSFERASE"/>
    <property type="match status" value="1"/>
</dbReference>
<dbReference type="InterPro" id="IPR000766">
    <property type="entry name" value="GalP_uridyl_Trfase_II"/>
</dbReference>
<dbReference type="HAMAP" id="MF_00571">
    <property type="entry name" value="GalP_UDP_trans"/>
    <property type="match status" value="1"/>
</dbReference>
<organism evidence="14 15">
    <name type="scientific">Saccharibacillus alkalitolerans</name>
    <dbReference type="NCBI Taxonomy" id="2705290"/>
    <lineage>
        <taxon>Bacteria</taxon>
        <taxon>Bacillati</taxon>
        <taxon>Bacillota</taxon>
        <taxon>Bacilli</taxon>
        <taxon>Bacillales</taxon>
        <taxon>Paenibacillaceae</taxon>
        <taxon>Saccharibacillus</taxon>
    </lineage>
</organism>
<evidence type="ECO:0000256" key="9">
    <source>
        <dbReference type="ARBA" id="ARBA00023277"/>
    </source>
</evidence>
<dbReference type="NCBIfam" id="NF003629">
    <property type="entry name" value="PRK05270.1-2"/>
    <property type="match status" value="1"/>
</dbReference>
<comment type="subcellular location">
    <subcellularLocation>
        <location evidence="2 10">Cytoplasm</location>
    </subcellularLocation>
</comment>
<keyword evidence="15" id="KW-1185">Reference proteome</keyword>
<keyword evidence="8 10" id="KW-0299">Galactose metabolism</keyword>
<evidence type="ECO:0000259" key="13">
    <source>
        <dbReference type="Pfam" id="PF02744"/>
    </source>
</evidence>
<evidence type="ECO:0000256" key="8">
    <source>
        <dbReference type="ARBA" id="ARBA00023144"/>
    </source>
</evidence>
<dbReference type="EMBL" id="JAAFGS010000001">
    <property type="protein sequence ID" value="NGZ73733.1"/>
    <property type="molecule type" value="Genomic_DNA"/>
</dbReference>
<dbReference type="Pfam" id="PF02744">
    <property type="entry name" value="GalP_UDP_tr_C"/>
    <property type="match status" value="1"/>
</dbReference>
<comment type="pathway">
    <text evidence="3 10">Carbohydrate metabolism; galactose metabolism.</text>
</comment>
<accession>A0ABX0EYB3</accession>
<evidence type="ECO:0000313" key="14">
    <source>
        <dbReference type="EMBL" id="NGZ73733.1"/>
    </source>
</evidence>
<reference evidence="14 15" key="1">
    <citation type="submission" date="2020-01" db="EMBL/GenBank/DDBJ databases">
        <title>Polyphasic characterisation and genomic insights into a novel alkali tolerant bacterium VR-M41.</title>
        <authorList>
            <person name="Vemuluri V.R."/>
        </authorList>
    </citation>
    <scope>NUCLEOTIDE SEQUENCE [LARGE SCALE GENOMIC DNA]</scope>
    <source>
        <strain evidence="14 15">VR-M41</strain>
    </source>
</reference>
<evidence type="ECO:0000256" key="4">
    <source>
        <dbReference type="ARBA" id="ARBA00008706"/>
    </source>
</evidence>
<feature type="domain" description="Galactose-1-phosphate uridyl transferase C-terminal" evidence="13">
    <location>
        <begin position="288"/>
        <end position="464"/>
    </location>
</feature>
<evidence type="ECO:0000259" key="12">
    <source>
        <dbReference type="Pfam" id="PF01087"/>
    </source>
</evidence>
<comment type="similarity">
    <text evidence="4 10">Belongs to the galactose-1-phosphate uridylyltransferase type 2 family.</text>
</comment>
<dbReference type="EC" id="2.7.7.12" evidence="10"/>
<feature type="compositionally biased region" description="Polar residues" evidence="11">
    <location>
        <begin position="1"/>
        <end position="13"/>
    </location>
</feature>
<feature type="region of interest" description="Disordered" evidence="11">
    <location>
        <begin position="1"/>
        <end position="38"/>
    </location>
</feature>
<dbReference type="InterPro" id="IPR005849">
    <property type="entry name" value="GalP_Utransf_N"/>
</dbReference>
<comment type="caution">
    <text evidence="14">The sequence shown here is derived from an EMBL/GenBank/DDBJ whole genome shotgun (WGS) entry which is preliminary data.</text>
</comment>
<gene>
    <name evidence="10" type="primary">galT</name>
    <name evidence="14" type="ORF">GYN08_00280</name>
</gene>
<evidence type="ECO:0000256" key="10">
    <source>
        <dbReference type="HAMAP-Rule" id="MF_00571"/>
    </source>
</evidence>
<dbReference type="GO" id="GO:0016779">
    <property type="term" value="F:nucleotidyltransferase activity"/>
    <property type="evidence" value="ECO:0007669"/>
    <property type="project" value="UniProtKB-KW"/>
</dbReference>
<evidence type="ECO:0000256" key="11">
    <source>
        <dbReference type="SAM" id="MobiDB-lite"/>
    </source>
</evidence>
<evidence type="ECO:0000313" key="15">
    <source>
        <dbReference type="Proteomes" id="UP000800303"/>
    </source>
</evidence>
<evidence type="ECO:0000256" key="7">
    <source>
        <dbReference type="ARBA" id="ARBA00022695"/>
    </source>
</evidence>
<keyword evidence="6 10" id="KW-0808">Transferase</keyword>
<dbReference type="RefSeq" id="WP_166271373.1">
    <property type="nucleotide sequence ID" value="NZ_JAAFGS010000001.1"/>
</dbReference>
<feature type="domain" description="Galactose-1-phosphate uridyl transferase N-terminal" evidence="12">
    <location>
        <begin position="61"/>
        <end position="272"/>
    </location>
</feature>
<dbReference type="Proteomes" id="UP000800303">
    <property type="component" value="Unassembled WGS sequence"/>
</dbReference>
<feature type="compositionally biased region" description="Polar residues" evidence="11">
    <location>
        <begin position="20"/>
        <end position="35"/>
    </location>
</feature>
<evidence type="ECO:0000256" key="2">
    <source>
        <dbReference type="ARBA" id="ARBA00004496"/>
    </source>
</evidence>
<dbReference type="InterPro" id="IPR005850">
    <property type="entry name" value="GalP_Utransf_C"/>
</dbReference>
<dbReference type="Pfam" id="PF01087">
    <property type="entry name" value="GalP_UDP_transf"/>
    <property type="match status" value="1"/>
</dbReference>
<protein>
    <recommendedName>
        <fullName evidence="10">Galactose-1-phosphate uridylyltransferase</fullName>
        <shortName evidence="10">Gal-1-P uridylyltransferase</shortName>
        <ecNumber evidence="10">2.7.7.12</ecNumber>
    </recommendedName>
    <alternativeName>
        <fullName evidence="10">UDP-glucose--hexose-1-phosphate uridylyltransferase</fullName>
    </alternativeName>
</protein>
<dbReference type="PANTHER" id="PTHR39191:SF1">
    <property type="entry name" value="DUF4922 DOMAIN-CONTAINING PROTEIN"/>
    <property type="match status" value="1"/>
</dbReference>
<evidence type="ECO:0000256" key="5">
    <source>
        <dbReference type="ARBA" id="ARBA00022490"/>
    </source>
</evidence>
<proteinExistence type="inferred from homology"/>
<comment type="catalytic activity">
    <reaction evidence="1 10">
        <text>alpha-D-galactose 1-phosphate + UDP-alpha-D-glucose = alpha-D-glucose 1-phosphate + UDP-alpha-D-galactose</text>
        <dbReference type="Rhea" id="RHEA:13989"/>
        <dbReference type="ChEBI" id="CHEBI:58336"/>
        <dbReference type="ChEBI" id="CHEBI:58601"/>
        <dbReference type="ChEBI" id="CHEBI:58885"/>
        <dbReference type="ChEBI" id="CHEBI:66914"/>
        <dbReference type="EC" id="2.7.7.12"/>
    </reaction>
</comment>
<keyword evidence="9 10" id="KW-0119">Carbohydrate metabolism</keyword>
<sequence>MSEQLNNGVQQGTAGEKPGETQTSAPAGSETSGSVSREEALKAIERLTAFALREKLLEEEDADFGRNRLLEQLGFDEPYAAGDAHEEPLPKGPQPMLDTLIDYAAQTGMIPENTDTHRDLLDAKLMGLLLARPSEIVREFRETEERGGITAATDRFYKWCIDSNYIRMDRVSKNLYWTHDSEFGPIEITINLSKPEKTPEEIAQARLLPPPVYPKCQLCRENVGYAGRINHPARQNLRVIPLTLNDEPWLFQYSPYVYYNEHCIVLHRDHVPMKLTKDTLRRLLQFTDRFPHYFLGSNADLPIVGGSILTHDHFQGGKHTFAIERAATEAVFSHDRYPAVSLSVVRWPMSVIRLSGSDQAEMLEAANEIYEAWKTYSDESVDVLASSEKDGETVRHNTVTPIVRRREGAYELDLVLRNNRTSGEHPEGIFHPHREMHHLKKENIGLIEVMGLAILPGRLKDELERIGRILSGDSRLLAEAEADASHPLAQHLPWTRELIAAHGSDLTPEASLELLRREVGAKFAEILGHAGVYKTDAAGRRAFFRFVESLGWSRTDGQ</sequence>
<keyword evidence="5 10" id="KW-0963">Cytoplasm</keyword>
<evidence type="ECO:0000256" key="1">
    <source>
        <dbReference type="ARBA" id="ARBA00001107"/>
    </source>
</evidence>